<name>A0A974H4R9_XENLA</name>
<evidence type="ECO:0000256" key="1">
    <source>
        <dbReference type="ARBA" id="ARBA00004651"/>
    </source>
</evidence>
<evidence type="ECO:0000256" key="9">
    <source>
        <dbReference type="SAM" id="Phobius"/>
    </source>
</evidence>
<keyword evidence="2" id="KW-1003">Cell membrane</keyword>
<evidence type="ECO:0000259" key="10">
    <source>
        <dbReference type="PROSITE" id="PS50262"/>
    </source>
</evidence>
<dbReference type="GO" id="GO:0005886">
    <property type="term" value="C:plasma membrane"/>
    <property type="evidence" value="ECO:0007669"/>
    <property type="project" value="UniProtKB-SubCell"/>
</dbReference>
<evidence type="ECO:0000256" key="3">
    <source>
        <dbReference type="ARBA" id="ARBA00022692"/>
    </source>
</evidence>
<dbReference type="PANTHER" id="PTHR24229">
    <property type="entry name" value="NEUROPEPTIDES RECEPTOR"/>
    <property type="match status" value="1"/>
</dbReference>
<dbReference type="PANTHER" id="PTHR24229:SF110">
    <property type="entry name" value="SOMATOSTATIN RECEPTOR TYPE 2"/>
    <property type="match status" value="1"/>
</dbReference>
<evidence type="ECO:0000313" key="12">
    <source>
        <dbReference type="Proteomes" id="UP000694892"/>
    </source>
</evidence>
<dbReference type="PRINTS" id="PR00237">
    <property type="entry name" value="GPCRRHODOPSN"/>
</dbReference>
<evidence type="ECO:0000313" key="11">
    <source>
        <dbReference type="EMBL" id="OCT64415.1"/>
    </source>
</evidence>
<keyword evidence="5" id="KW-0297">G-protein coupled receptor</keyword>
<evidence type="ECO:0000256" key="4">
    <source>
        <dbReference type="ARBA" id="ARBA00022989"/>
    </source>
</evidence>
<dbReference type="EMBL" id="CM004482">
    <property type="protein sequence ID" value="OCT64415.1"/>
    <property type="molecule type" value="Genomic_DNA"/>
</dbReference>
<comment type="subcellular location">
    <subcellularLocation>
        <location evidence="1">Cell membrane</location>
        <topology evidence="1">Multi-pass membrane protein</topology>
    </subcellularLocation>
</comment>
<gene>
    <name evidence="11" type="ORF">XELAEV_18045514mg</name>
</gene>
<protein>
    <recommendedName>
        <fullName evidence="10">G-protein coupled receptors family 1 profile domain-containing protein</fullName>
    </recommendedName>
</protein>
<dbReference type="GO" id="GO:0050796">
    <property type="term" value="P:regulation of insulin secretion"/>
    <property type="evidence" value="ECO:0007669"/>
    <property type="project" value="TreeGrafter"/>
</dbReference>
<feature type="transmembrane region" description="Helical" evidence="9">
    <location>
        <begin position="144"/>
        <end position="173"/>
    </location>
</feature>
<dbReference type="Gene3D" id="1.20.1070.10">
    <property type="entry name" value="Rhodopsin 7-helix transmembrane proteins"/>
    <property type="match status" value="1"/>
</dbReference>
<keyword evidence="4 9" id="KW-1133">Transmembrane helix</keyword>
<evidence type="ECO:0000256" key="6">
    <source>
        <dbReference type="ARBA" id="ARBA00023136"/>
    </source>
</evidence>
<dbReference type="PROSITE" id="PS50262">
    <property type="entry name" value="G_PROTEIN_RECEP_F1_2"/>
    <property type="match status" value="1"/>
</dbReference>
<dbReference type="GO" id="GO:0071385">
    <property type="term" value="P:cellular response to glucocorticoid stimulus"/>
    <property type="evidence" value="ECO:0007669"/>
    <property type="project" value="TreeGrafter"/>
</dbReference>
<dbReference type="SUPFAM" id="SSF81321">
    <property type="entry name" value="Family A G protein-coupled receptor-like"/>
    <property type="match status" value="1"/>
</dbReference>
<feature type="transmembrane region" description="Helical" evidence="9">
    <location>
        <begin position="227"/>
        <end position="255"/>
    </location>
</feature>
<feature type="transmembrane region" description="Helical" evidence="9">
    <location>
        <begin position="185"/>
        <end position="207"/>
    </location>
</feature>
<dbReference type="GO" id="GO:0004994">
    <property type="term" value="F:somatostatin receptor activity"/>
    <property type="evidence" value="ECO:0007669"/>
    <property type="project" value="TreeGrafter"/>
</dbReference>
<dbReference type="AlphaFoldDB" id="A0A974H4R9"/>
<feature type="transmembrane region" description="Helical" evidence="9">
    <location>
        <begin position="267"/>
        <end position="286"/>
    </location>
</feature>
<dbReference type="Proteomes" id="UP000694892">
    <property type="component" value="Chromosome 9_10L"/>
</dbReference>
<dbReference type="InterPro" id="IPR000276">
    <property type="entry name" value="GPCR_Rhodpsn"/>
</dbReference>
<organism evidence="11 12">
    <name type="scientific">Xenopus laevis</name>
    <name type="common">African clawed frog</name>
    <dbReference type="NCBI Taxonomy" id="8355"/>
    <lineage>
        <taxon>Eukaryota</taxon>
        <taxon>Metazoa</taxon>
        <taxon>Chordata</taxon>
        <taxon>Craniata</taxon>
        <taxon>Vertebrata</taxon>
        <taxon>Euteleostomi</taxon>
        <taxon>Amphibia</taxon>
        <taxon>Batrachia</taxon>
        <taxon>Anura</taxon>
        <taxon>Pipoidea</taxon>
        <taxon>Pipidae</taxon>
        <taxon>Xenopodinae</taxon>
        <taxon>Xenopus</taxon>
        <taxon>Xenopus</taxon>
    </lineage>
</organism>
<feature type="transmembrane region" description="Helical" evidence="9">
    <location>
        <begin position="74"/>
        <end position="96"/>
    </location>
</feature>
<dbReference type="GO" id="GO:0042923">
    <property type="term" value="F:neuropeptide binding"/>
    <property type="evidence" value="ECO:0007669"/>
    <property type="project" value="TreeGrafter"/>
</dbReference>
<keyword evidence="7" id="KW-0675">Receptor</keyword>
<proteinExistence type="predicted"/>
<dbReference type="InterPro" id="IPR017452">
    <property type="entry name" value="GPCR_Rhodpsn_7TM"/>
</dbReference>
<dbReference type="GO" id="GO:0043005">
    <property type="term" value="C:neuron projection"/>
    <property type="evidence" value="ECO:0007669"/>
    <property type="project" value="TreeGrafter"/>
</dbReference>
<evidence type="ECO:0000256" key="7">
    <source>
        <dbReference type="ARBA" id="ARBA00023170"/>
    </source>
</evidence>
<evidence type="ECO:0000256" key="2">
    <source>
        <dbReference type="ARBA" id="ARBA00022475"/>
    </source>
</evidence>
<feature type="domain" description="G-protein coupled receptors family 1 profile" evidence="10">
    <location>
        <begin position="87"/>
        <end position="324"/>
    </location>
</feature>
<keyword evidence="3 9" id="KW-0812">Transmembrane</keyword>
<evidence type="ECO:0000256" key="8">
    <source>
        <dbReference type="ARBA" id="ARBA00023224"/>
    </source>
</evidence>
<feature type="transmembrane region" description="Helical" evidence="9">
    <location>
        <begin position="108"/>
        <end position="132"/>
    </location>
</feature>
<sequence length="342" mass="38880">MLKKLVNAIIVTSPLYCLFSVKVEKIVLEATEAMDIFIIEDDYNETTNLSLLDYPYNFTEVDEVLIGNENSKLFILYLVVCALGLIGNSLIIYVVLRYRQMRTTSNIYVFNLALGDLFYMLCLLLFALEIAYTGWPLGVHMCKVFWAVSTTVAFSSIYFLTTMSVCICIQVHFPIFYSKRLGPKAAVGISICVWLICLLLGIPIYIFSGLNITESCKINWPDSFSSITFTAYQLVLAFGVPLIIICICLILTVFTTRCSAHKGVDKTNIIFLALLTLVFVIIWLPIYVLEMMAVTTNLMVFSEEVYYIISLLPYLKCCIYPIMYGTLSTSFREIFRSMFCCK</sequence>
<feature type="transmembrane region" description="Helical" evidence="9">
    <location>
        <begin position="306"/>
        <end position="327"/>
    </location>
</feature>
<reference evidence="12" key="1">
    <citation type="journal article" date="2016" name="Nature">
        <title>Genome evolution in the allotetraploid frog Xenopus laevis.</title>
        <authorList>
            <person name="Session A.M."/>
            <person name="Uno Y."/>
            <person name="Kwon T."/>
            <person name="Chapman J.A."/>
            <person name="Toyoda A."/>
            <person name="Takahashi S."/>
            <person name="Fukui A."/>
            <person name="Hikosaka A."/>
            <person name="Suzuki A."/>
            <person name="Kondo M."/>
            <person name="van Heeringen S.J."/>
            <person name="Quigley I."/>
            <person name="Heinz S."/>
            <person name="Ogino H."/>
            <person name="Ochi H."/>
            <person name="Hellsten U."/>
            <person name="Lyons J.B."/>
            <person name="Simakov O."/>
            <person name="Putnam N."/>
            <person name="Stites J."/>
            <person name="Kuroki Y."/>
            <person name="Tanaka T."/>
            <person name="Michiue T."/>
            <person name="Watanabe M."/>
            <person name="Bogdanovic O."/>
            <person name="Lister R."/>
            <person name="Georgiou G."/>
            <person name="Paranjpe S.S."/>
            <person name="van Kruijsbergen I."/>
            <person name="Shu S."/>
            <person name="Carlson J."/>
            <person name="Kinoshita T."/>
            <person name="Ohta Y."/>
            <person name="Mawaribuchi S."/>
            <person name="Jenkins J."/>
            <person name="Grimwood J."/>
            <person name="Schmutz J."/>
            <person name="Mitros T."/>
            <person name="Mozaffari S.V."/>
            <person name="Suzuki Y."/>
            <person name="Haramoto Y."/>
            <person name="Yamamoto T.S."/>
            <person name="Takagi C."/>
            <person name="Heald R."/>
            <person name="Miller K."/>
            <person name="Haudenschild C."/>
            <person name="Kitzman J."/>
            <person name="Nakayama T."/>
            <person name="Izutsu Y."/>
            <person name="Robert J."/>
            <person name="Fortriede J."/>
            <person name="Burns K."/>
            <person name="Lotay V."/>
            <person name="Karimi K."/>
            <person name="Yasuoka Y."/>
            <person name="Dichmann D.S."/>
            <person name="Flajnik M.F."/>
            <person name="Houston D.W."/>
            <person name="Shendure J."/>
            <person name="DuPasquier L."/>
            <person name="Vize P.D."/>
            <person name="Zorn A.M."/>
            <person name="Ito M."/>
            <person name="Marcotte E.M."/>
            <person name="Wallingford J.B."/>
            <person name="Ito Y."/>
            <person name="Asashima M."/>
            <person name="Ueno N."/>
            <person name="Matsuda Y."/>
            <person name="Veenstra G.J."/>
            <person name="Fujiyama A."/>
            <person name="Harland R.M."/>
            <person name="Taira M."/>
            <person name="Rokhsar D.S."/>
        </authorList>
    </citation>
    <scope>NUCLEOTIDE SEQUENCE [LARGE SCALE GENOMIC DNA]</scope>
    <source>
        <strain evidence="12">J</strain>
    </source>
</reference>
<keyword evidence="6 9" id="KW-0472">Membrane</keyword>
<evidence type="ECO:0000256" key="5">
    <source>
        <dbReference type="ARBA" id="ARBA00023040"/>
    </source>
</evidence>
<accession>A0A974H4R9</accession>
<dbReference type="Pfam" id="PF00001">
    <property type="entry name" value="7tm_1"/>
    <property type="match status" value="1"/>
</dbReference>
<keyword evidence="8" id="KW-0807">Transducer</keyword>